<feature type="transmembrane region" description="Helical" evidence="2">
    <location>
        <begin position="204"/>
        <end position="224"/>
    </location>
</feature>
<keyword evidence="2" id="KW-1133">Transmembrane helix</keyword>
<keyword evidence="2" id="KW-0812">Transmembrane</keyword>
<dbReference type="Proteomes" id="UP001189429">
    <property type="component" value="Unassembled WGS sequence"/>
</dbReference>
<feature type="region of interest" description="Disordered" evidence="1">
    <location>
        <begin position="268"/>
        <end position="305"/>
    </location>
</feature>
<keyword evidence="2" id="KW-0472">Membrane</keyword>
<dbReference type="EMBL" id="CAUYUJ010014474">
    <property type="protein sequence ID" value="CAK0841684.1"/>
    <property type="molecule type" value="Genomic_DNA"/>
</dbReference>
<comment type="caution">
    <text evidence="3">The sequence shown here is derived from an EMBL/GenBank/DDBJ whole genome shotgun (WGS) entry which is preliminary data.</text>
</comment>
<protein>
    <submittedName>
        <fullName evidence="3">Uncharacterized protein</fullName>
    </submittedName>
</protein>
<feature type="transmembrane region" description="Helical" evidence="2">
    <location>
        <begin position="73"/>
        <end position="93"/>
    </location>
</feature>
<proteinExistence type="predicted"/>
<reference evidence="3" key="1">
    <citation type="submission" date="2023-10" db="EMBL/GenBank/DDBJ databases">
        <authorList>
            <person name="Chen Y."/>
            <person name="Shah S."/>
            <person name="Dougan E. K."/>
            <person name="Thang M."/>
            <person name="Chan C."/>
        </authorList>
    </citation>
    <scope>NUCLEOTIDE SEQUENCE [LARGE SCALE GENOMIC DNA]</scope>
</reference>
<feature type="transmembrane region" description="Helical" evidence="2">
    <location>
        <begin position="177"/>
        <end position="198"/>
    </location>
</feature>
<evidence type="ECO:0000256" key="1">
    <source>
        <dbReference type="SAM" id="MobiDB-lite"/>
    </source>
</evidence>
<evidence type="ECO:0000313" key="3">
    <source>
        <dbReference type="EMBL" id="CAK0841684.1"/>
    </source>
</evidence>
<evidence type="ECO:0000313" key="4">
    <source>
        <dbReference type="Proteomes" id="UP001189429"/>
    </source>
</evidence>
<keyword evidence="4" id="KW-1185">Reference proteome</keyword>
<gene>
    <name evidence="3" type="ORF">PCOR1329_LOCUS36829</name>
</gene>
<feature type="compositionally biased region" description="Pro residues" evidence="1">
    <location>
        <begin position="274"/>
        <end position="283"/>
    </location>
</feature>
<name>A0ABN9T978_9DINO</name>
<accession>A0ABN9T978</accession>
<feature type="non-terminal residue" evidence="3">
    <location>
        <position position="1"/>
    </location>
</feature>
<evidence type="ECO:0000256" key="2">
    <source>
        <dbReference type="SAM" id="Phobius"/>
    </source>
</evidence>
<organism evidence="3 4">
    <name type="scientific">Prorocentrum cordatum</name>
    <dbReference type="NCBI Taxonomy" id="2364126"/>
    <lineage>
        <taxon>Eukaryota</taxon>
        <taxon>Sar</taxon>
        <taxon>Alveolata</taxon>
        <taxon>Dinophyceae</taxon>
        <taxon>Prorocentrales</taxon>
        <taxon>Prorocentraceae</taxon>
        <taxon>Prorocentrum</taxon>
    </lineage>
</organism>
<feature type="transmembrane region" description="Helical" evidence="2">
    <location>
        <begin position="105"/>
        <end position="125"/>
    </location>
</feature>
<feature type="transmembrane region" description="Helical" evidence="2">
    <location>
        <begin position="145"/>
        <end position="165"/>
    </location>
</feature>
<sequence length="387" mass="41792">PLRLNYGGVALWARLGQSSVPAAMDTTDVLGDYHEHIDDDAFLCCPVPHNSSVAGVIMKNRLDRLHNLSVKNLHLSIVCMMYIGVNVVCITLNSMSEEGREANELVFHLLEFWATFVFSVVQVYSLTFSPRSLGAVYSNPLVLKLVVFFNVVATFISALLVTVSLESFEAPSHELEYFNEITMAFVDVVLFAVVVRQAGNCSTLLTTLVALVVAVVQLLIYNLLDGPGGGFGEQLAHFFEFAFEISSAFISAAHQRSCATGRSSCCCGSSRGPPCAPRRPPGGRPRAPERVRSRDRWPCASGGGGWSPPGLHMGAQLRRRAETGRADERLSVRVVALRRLGPRGRCGSRCAGIGRGPAGAGASVWIRCGAARCRSEPRIIRGNSGQG</sequence>
<feature type="compositionally biased region" description="Basic and acidic residues" evidence="1">
    <location>
        <begin position="286"/>
        <end position="297"/>
    </location>
</feature>